<organism evidence="2 3">
    <name type="scientific">Pigmentiphaga litoralis</name>
    <dbReference type="NCBI Taxonomy" id="516702"/>
    <lineage>
        <taxon>Bacteria</taxon>
        <taxon>Pseudomonadati</taxon>
        <taxon>Pseudomonadota</taxon>
        <taxon>Betaproteobacteria</taxon>
        <taxon>Burkholderiales</taxon>
        <taxon>Alcaligenaceae</taxon>
        <taxon>Pigmentiphaga</taxon>
    </lineage>
</organism>
<dbReference type="AlphaFoldDB" id="A0A7Y9IW89"/>
<comment type="caution">
    <text evidence="2">The sequence shown here is derived from an EMBL/GenBank/DDBJ whole genome shotgun (WGS) entry which is preliminary data.</text>
</comment>
<accession>A0A7Y9IW89</accession>
<proteinExistence type="predicted"/>
<gene>
    <name evidence="2" type="ORF">FHW18_002630</name>
</gene>
<keyword evidence="1" id="KW-0812">Transmembrane</keyword>
<sequence>MSDPASELEYDLRISINYHRKREFFFRCVEGFSKAVSLLALASLGFDVNWFTWSIAMLSAGFTIATIVIDCSGLAAKHKELAGRFCDILAKTPVANSIPELRTEFFKVSGDEPPSLHGLSQLCQDEQDAAEGRAVDPKRFTWGRRTAAQFGFGQRDIDFPKQSADV</sequence>
<evidence type="ECO:0000256" key="1">
    <source>
        <dbReference type="SAM" id="Phobius"/>
    </source>
</evidence>
<evidence type="ECO:0008006" key="4">
    <source>
        <dbReference type="Google" id="ProtNLM"/>
    </source>
</evidence>
<evidence type="ECO:0000313" key="3">
    <source>
        <dbReference type="Proteomes" id="UP000542125"/>
    </source>
</evidence>
<name>A0A7Y9IW89_9BURK</name>
<dbReference type="RefSeq" id="WP_179586943.1">
    <property type="nucleotide sequence ID" value="NZ_JACBYR010000001.1"/>
</dbReference>
<reference evidence="2 3" key="1">
    <citation type="submission" date="2020-07" db="EMBL/GenBank/DDBJ databases">
        <title>Genomic Encyclopedia of Type Strains, Phase IV (KMG-V): Genome sequencing to study the core and pangenomes of soil and plant-associated prokaryotes.</title>
        <authorList>
            <person name="Whitman W."/>
        </authorList>
    </citation>
    <scope>NUCLEOTIDE SEQUENCE [LARGE SCALE GENOMIC DNA]</scope>
    <source>
        <strain evidence="2 3">SAS40</strain>
    </source>
</reference>
<dbReference type="EMBL" id="JACBYR010000001">
    <property type="protein sequence ID" value="NYE83359.1"/>
    <property type="molecule type" value="Genomic_DNA"/>
</dbReference>
<feature type="transmembrane region" description="Helical" evidence="1">
    <location>
        <begin position="50"/>
        <end position="69"/>
    </location>
</feature>
<keyword evidence="1" id="KW-0472">Membrane</keyword>
<protein>
    <recommendedName>
        <fullName evidence="4">SMODS and SLOG-associating 2TM effector domain-containing protein</fullName>
    </recommendedName>
</protein>
<evidence type="ECO:0000313" key="2">
    <source>
        <dbReference type="EMBL" id="NYE83359.1"/>
    </source>
</evidence>
<dbReference type="Proteomes" id="UP000542125">
    <property type="component" value="Unassembled WGS sequence"/>
</dbReference>
<keyword evidence="3" id="KW-1185">Reference proteome</keyword>
<keyword evidence="1" id="KW-1133">Transmembrane helix</keyword>